<evidence type="ECO:0000256" key="1">
    <source>
        <dbReference type="SAM" id="MobiDB-lite"/>
    </source>
</evidence>
<keyword evidence="3" id="KW-1185">Reference proteome</keyword>
<dbReference type="Proteomes" id="UP000319732">
    <property type="component" value="Unassembled WGS sequence"/>
</dbReference>
<dbReference type="OrthoDB" id="6370236at2"/>
<feature type="region of interest" description="Disordered" evidence="1">
    <location>
        <begin position="63"/>
        <end position="85"/>
    </location>
</feature>
<accession>A0A545TVX1</accession>
<reference evidence="2 3" key="1">
    <citation type="submission" date="2019-06" db="EMBL/GenBank/DDBJ databases">
        <title>Whole genome sequence for Cellvibrionaceae sp. R142.</title>
        <authorList>
            <person name="Wang G."/>
        </authorList>
    </citation>
    <scope>NUCLEOTIDE SEQUENCE [LARGE SCALE GENOMIC DNA]</scope>
    <source>
        <strain evidence="2 3">R142</strain>
    </source>
</reference>
<protein>
    <submittedName>
        <fullName evidence="2">Uncharacterized protein</fullName>
    </submittedName>
</protein>
<proteinExistence type="predicted"/>
<dbReference type="EMBL" id="VHSG01000008">
    <property type="protein sequence ID" value="TQV81367.1"/>
    <property type="molecule type" value="Genomic_DNA"/>
</dbReference>
<sequence length="85" mass="9486">MPSSLFEIIELPNGDIALQRAGEEGEPVVCIRFSQESLYFLRESKFEVAKAMIEAGLEAASEMAERDESTIEFEVDSDSDTQTIH</sequence>
<organism evidence="2 3">
    <name type="scientific">Exilibacterium tricleocarpae</name>
    <dbReference type="NCBI Taxonomy" id="2591008"/>
    <lineage>
        <taxon>Bacteria</taxon>
        <taxon>Pseudomonadati</taxon>
        <taxon>Pseudomonadota</taxon>
        <taxon>Gammaproteobacteria</taxon>
        <taxon>Cellvibrionales</taxon>
        <taxon>Cellvibrionaceae</taxon>
        <taxon>Exilibacterium</taxon>
    </lineage>
</organism>
<comment type="caution">
    <text evidence="2">The sequence shown here is derived from an EMBL/GenBank/DDBJ whole genome shotgun (WGS) entry which is preliminary data.</text>
</comment>
<dbReference type="RefSeq" id="WP_142904028.1">
    <property type="nucleotide sequence ID" value="NZ_ML660091.1"/>
</dbReference>
<evidence type="ECO:0000313" key="3">
    <source>
        <dbReference type="Proteomes" id="UP000319732"/>
    </source>
</evidence>
<evidence type="ECO:0000313" key="2">
    <source>
        <dbReference type="EMBL" id="TQV81367.1"/>
    </source>
</evidence>
<name>A0A545TVX1_9GAMM</name>
<feature type="compositionally biased region" description="Acidic residues" evidence="1">
    <location>
        <begin position="70"/>
        <end position="79"/>
    </location>
</feature>
<dbReference type="AlphaFoldDB" id="A0A545TVX1"/>
<gene>
    <name evidence="2" type="ORF">FKG94_09765</name>
</gene>